<keyword evidence="3" id="KW-1185">Reference proteome</keyword>
<feature type="transmembrane region" description="Helical" evidence="1">
    <location>
        <begin position="6"/>
        <end position="24"/>
    </location>
</feature>
<sequence>MEVLNVIAAAIGGWLFGAVWYMALARPWMQAAGIAPGPDGRPQGSSARPMALAVLAMVLVAGMMRHIFGASGIATPGAGLVAGLGIGAFFIAPWIMLNNAFGMRPFRLTLIDGGYAIFGCGVIGLILALF</sequence>
<feature type="transmembrane region" description="Helical" evidence="1">
    <location>
        <begin position="74"/>
        <end position="97"/>
    </location>
</feature>
<accession>A0ABU8BST6</accession>
<keyword evidence="1" id="KW-0812">Transmembrane</keyword>
<evidence type="ECO:0000313" key="3">
    <source>
        <dbReference type="Proteomes" id="UP001431963"/>
    </source>
</evidence>
<dbReference type="EMBL" id="JBALHR010000003">
    <property type="protein sequence ID" value="MEH7827721.1"/>
    <property type="molecule type" value="Genomic_DNA"/>
</dbReference>
<dbReference type="RefSeq" id="WP_335420990.1">
    <property type="nucleotide sequence ID" value="NZ_JBALHR010000003.1"/>
</dbReference>
<evidence type="ECO:0000256" key="1">
    <source>
        <dbReference type="SAM" id="Phobius"/>
    </source>
</evidence>
<organism evidence="2 3">
    <name type="scientific">Gemmobacter denitrificans</name>
    <dbReference type="NCBI Taxonomy" id="3123040"/>
    <lineage>
        <taxon>Bacteria</taxon>
        <taxon>Pseudomonadati</taxon>
        <taxon>Pseudomonadota</taxon>
        <taxon>Alphaproteobacteria</taxon>
        <taxon>Rhodobacterales</taxon>
        <taxon>Paracoccaceae</taxon>
        <taxon>Gemmobacter</taxon>
    </lineage>
</organism>
<protein>
    <submittedName>
        <fullName evidence="2">DUF1761 domain-containing protein</fullName>
    </submittedName>
</protein>
<reference evidence="2" key="1">
    <citation type="submission" date="2024-02" db="EMBL/GenBank/DDBJ databases">
        <title>Genome sequences of strain Gemmobacter sp. JM10B15.</title>
        <authorList>
            <person name="Zhang M."/>
        </authorList>
    </citation>
    <scope>NUCLEOTIDE SEQUENCE</scope>
    <source>
        <strain evidence="2">JM10B15</strain>
    </source>
</reference>
<feature type="transmembrane region" description="Helical" evidence="1">
    <location>
        <begin position="50"/>
        <end position="68"/>
    </location>
</feature>
<name>A0ABU8BST6_9RHOB</name>
<feature type="transmembrane region" description="Helical" evidence="1">
    <location>
        <begin position="109"/>
        <end position="129"/>
    </location>
</feature>
<dbReference type="Pfam" id="PF08570">
    <property type="entry name" value="DUF1761"/>
    <property type="match status" value="1"/>
</dbReference>
<evidence type="ECO:0000313" key="2">
    <source>
        <dbReference type="EMBL" id="MEH7827721.1"/>
    </source>
</evidence>
<gene>
    <name evidence="2" type="ORF">V6590_06150</name>
</gene>
<keyword evidence="1" id="KW-1133">Transmembrane helix</keyword>
<dbReference type="Proteomes" id="UP001431963">
    <property type="component" value="Unassembled WGS sequence"/>
</dbReference>
<dbReference type="InterPro" id="IPR013879">
    <property type="entry name" value="DUF1761"/>
</dbReference>
<comment type="caution">
    <text evidence="2">The sequence shown here is derived from an EMBL/GenBank/DDBJ whole genome shotgun (WGS) entry which is preliminary data.</text>
</comment>
<keyword evidence="1" id="KW-0472">Membrane</keyword>
<proteinExistence type="predicted"/>